<sequence length="94" mass="10236">MDEQEQKLILTSVFGDSSQETEAENICNSISFGITKPFGDLADSVEYDEAKTSANLSINDESVGLEESGDIGLNSKREDLFGSVVAPPPEERRH</sequence>
<accession>A0ACC2KZ51</accession>
<name>A0ACC2KZ51_PERAE</name>
<gene>
    <name evidence="1" type="ORF">MRB53_019580</name>
</gene>
<protein>
    <submittedName>
        <fullName evidence="1">Uncharacterized protein</fullName>
    </submittedName>
</protein>
<comment type="caution">
    <text evidence="1">The sequence shown here is derived from an EMBL/GenBank/DDBJ whole genome shotgun (WGS) entry which is preliminary data.</text>
</comment>
<dbReference type="EMBL" id="CM056814">
    <property type="protein sequence ID" value="KAJ8626273.1"/>
    <property type="molecule type" value="Genomic_DNA"/>
</dbReference>
<reference evidence="1 2" key="1">
    <citation type="journal article" date="2022" name="Hortic Res">
        <title>A haplotype resolved chromosomal level avocado genome allows analysis of novel avocado genes.</title>
        <authorList>
            <person name="Nath O."/>
            <person name="Fletcher S.J."/>
            <person name="Hayward A."/>
            <person name="Shaw L.M."/>
            <person name="Masouleh A.K."/>
            <person name="Furtado A."/>
            <person name="Henry R.J."/>
            <person name="Mitter N."/>
        </authorList>
    </citation>
    <scope>NUCLEOTIDE SEQUENCE [LARGE SCALE GENOMIC DNA]</scope>
    <source>
        <strain evidence="2">cv. Hass</strain>
    </source>
</reference>
<evidence type="ECO:0000313" key="1">
    <source>
        <dbReference type="EMBL" id="KAJ8626273.1"/>
    </source>
</evidence>
<organism evidence="1 2">
    <name type="scientific">Persea americana</name>
    <name type="common">Avocado</name>
    <dbReference type="NCBI Taxonomy" id="3435"/>
    <lineage>
        <taxon>Eukaryota</taxon>
        <taxon>Viridiplantae</taxon>
        <taxon>Streptophyta</taxon>
        <taxon>Embryophyta</taxon>
        <taxon>Tracheophyta</taxon>
        <taxon>Spermatophyta</taxon>
        <taxon>Magnoliopsida</taxon>
        <taxon>Magnoliidae</taxon>
        <taxon>Laurales</taxon>
        <taxon>Lauraceae</taxon>
        <taxon>Persea</taxon>
    </lineage>
</organism>
<keyword evidence="2" id="KW-1185">Reference proteome</keyword>
<dbReference type="Proteomes" id="UP001234297">
    <property type="component" value="Chromosome 6"/>
</dbReference>
<proteinExistence type="predicted"/>
<evidence type="ECO:0000313" key="2">
    <source>
        <dbReference type="Proteomes" id="UP001234297"/>
    </source>
</evidence>